<keyword evidence="3" id="KW-1185">Reference proteome</keyword>
<sequence>MNMTLQNSFPSAQGSSEDESNLEALCLAVELQKRAQQSETAIEQALAVGSLLTLSNQGSTAQYPGSQSSIKHRIDSFLDNQGHTLNLSPGSGTGPEAAVSPSILELPSSPEPLTYEEFACDGRSMGLTPFRIWRAWNSYLRERSPTISPSAGTFTWRDMNPNGDTEGEEDRDKTDTESECEEESGEERAPAPRALGKRGLDTGAEQSSRVTKVARSQPQIGDTDRFSQSEIAGATSAYASAEAGTVSRDLPGDEPAINTDGDCECEREVRQWKIKNPVAKPRASTVAPAQQKGKSSKGKGAKTVQVKSPPAPRTAKTQRAQSAAASTSALDETVSSGRVAAAVPSTPSVVKEKEGEPAQARGTRSVESEELGRFNFRRRYKLALISGIKFRKLERTDLPTLLSRNLSSMSYTQKDHIYSTTLLVEGPEDWHRDGHRISKRKNKRGPSRFQALWDSLSRRRPNLFKSWTFPFKRKSSALEKQEAEQAQQAEYERLYRLAIKELEERHDSFSLLREAARVLKEQPLEAPYSVDWSLVPDFLAADKYLERTTTNF</sequence>
<feature type="compositionally biased region" description="Polar residues" evidence="1">
    <location>
        <begin position="204"/>
        <end position="221"/>
    </location>
</feature>
<comment type="caution">
    <text evidence="2">The sequence shown here is derived from an EMBL/GenBank/DDBJ whole genome shotgun (WGS) entry which is preliminary data.</text>
</comment>
<evidence type="ECO:0000313" key="3">
    <source>
        <dbReference type="Proteomes" id="UP000799429"/>
    </source>
</evidence>
<dbReference type="Proteomes" id="UP000799429">
    <property type="component" value="Unassembled WGS sequence"/>
</dbReference>
<evidence type="ECO:0000256" key="1">
    <source>
        <dbReference type="SAM" id="MobiDB-lite"/>
    </source>
</evidence>
<feature type="compositionally biased region" description="Low complexity" evidence="1">
    <location>
        <begin position="339"/>
        <end position="349"/>
    </location>
</feature>
<feature type="compositionally biased region" description="Low complexity" evidence="1">
    <location>
        <begin position="313"/>
        <end position="329"/>
    </location>
</feature>
<feature type="compositionally biased region" description="Low complexity" evidence="1">
    <location>
        <begin position="232"/>
        <end position="245"/>
    </location>
</feature>
<feature type="region of interest" description="Disordered" evidence="1">
    <location>
        <begin position="147"/>
        <end position="364"/>
    </location>
</feature>
<organism evidence="2 3">
    <name type="scientific">Patellaria atrata CBS 101060</name>
    <dbReference type="NCBI Taxonomy" id="1346257"/>
    <lineage>
        <taxon>Eukaryota</taxon>
        <taxon>Fungi</taxon>
        <taxon>Dikarya</taxon>
        <taxon>Ascomycota</taxon>
        <taxon>Pezizomycotina</taxon>
        <taxon>Dothideomycetes</taxon>
        <taxon>Dothideomycetes incertae sedis</taxon>
        <taxon>Patellariales</taxon>
        <taxon>Patellariaceae</taxon>
        <taxon>Patellaria</taxon>
    </lineage>
</organism>
<name>A0A9P4VQK4_9PEZI</name>
<reference evidence="2" key="1">
    <citation type="journal article" date="2020" name="Stud. Mycol.">
        <title>101 Dothideomycetes genomes: a test case for predicting lifestyles and emergence of pathogens.</title>
        <authorList>
            <person name="Haridas S."/>
            <person name="Albert R."/>
            <person name="Binder M."/>
            <person name="Bloem J."/>
            <person name="Labutti K."/>
            <person name="Salamov A."/>
            <person name="Andreopoulos B."/>
            <person name="Baker S."/>
            <person name="Barry K."/>
            <person name="Bills G."/>
            <person name="Bluhm B."/>
            <person name="Cannon C."/>
            <person name="Castanera R."/>
            <person name="Culley D."/>
            <person name="Daum C."/>
            <person name="Ezra D."/>
            <person name="Gonzalez J."/>
            <person name="Henrissat B."/>
            <person name="Kuo A."/>
            <person name="Liang C."/>
            <person name="Lipzen A."/>
            <person name="Lutzoni F."/>
            <person name="Magnuson J."/>
            <person name="Mondo S."/>
            <person name="Nolan M."/>
            <person name="Ohm R."/>
            <person name="Pangilinan J."/>
            <person name="Park H.-J."/>
            <person name="Ramirez L."/>
            <person name="Alfaro M."/>
            <person name="Sun H."/>
            <person name="Tritt A."/>
            <person name="Yoshinaga Y."/>
            <person name="Zwiers L.-H."/>
            <person name="Turgeon B."/>
            <person name="Goodwin S."/>
            <person name="Spatafora J."/>
            <person name="Crous P."/>
            <person name="Grigoriev I."/>
        </authorList>
    </citation>
    <scope>NUCLEOTIDE SEQUENCE</scope>
    <source>
        <strain evidence="2">CBS 101060</strain>
    </source>
</reference>
<dbReference type="AlphaFoldDB" id="A0A9P4VQK4"/>
<gene>
    <name evidence="2" type="ORF">M501DRAFT_986093</name>
</gene>
<dbReference type="EMBL" id="MU006098">
    <property type="protein sequence ID" value="KAF2837897.1"/>
    <property type="molecule type" value="Genomic_DNA"/>
</dbReference>
<protein>
    <submittedName>
        <fullName evidence="2">Uncharacterized protein</fullName>
    </submittedName>
</protein>
<proteinExistence type="predicted"/>
<evidence type="ECO:0000313" key="2">
    <source>
        <dbReference type="EMBL" id="KAF2837897.1"/>
    </source>
</evidence>
<accession>A0A9P4VQK4</accession>